<dbReference type="Proteomes" id="UP000070427">
    <property type="component" value="Unassembled WGS sequence"/>
</dbReference>
<feature type="region of interest" description="Disordered" evidence="1">
    <location>
        <begin position="182"/>
        <end position="236"/>
    </location>
</feature>
<feature type="compositionally biased region" description="Acidic residues" evidence="1">
    <location>
        <begin position="214"/>
        <end position="236"/>
    </location>
</feature>
<feature type="chain" id="PRO_5038402324" description="Copper amine oxidase-like N-terminal domain-containing protein" evidence="2">
    <location>
        <begin position="26"/>
        <end position="236"/>
    </location>
</feature>
<accession>A0A140LAH7</accession>
<keyword evidence="5" id="KW-1185">Reference proteome</keyword>
<keyword evidence="2" id="KW-0732">Signal</keyword>
<dbReference type="OrthoDB" id="2083476at2"/>
<dbReference type="InParanoid" id="A0A140LAH7"/>
<organism evidence="4 5">
    <name type="scientific">Fervidicola ferrireducens</name>
    <dbReference type="NCBI Taxonomy" id="520764"/>
    <lineage>
        <taxon>Bacteria</taxon>
        <taxon>Bacillati</taxon>
        <taxon>Bacillota</taxon>
        <taxon>Clostridia</taxon>
        <taxon>Thermosediminibacterales</taxon>
        <taxon>Thermosediminibacteraceae</taxon>
        <taxon>Fervidicola</taxon>
    </lineage>
</organism>
<evidence type="ECO:0000256" key="1">
    <source>
        <dbReference type="SAM" id="MobiDB-lite"/>
    </source>
</evidence>
<comment type="caution">
    <text evidence="4">The sequence shown here is derived from an EMBL/GenBank/DDBJ whole genome shotgun (WGS) entry which is preliminary data.</text>
</comment>
<dbReference type="SUPFAM" id="SSF55383">
    <property type="entry name" value="Copper amine oxidase, domain N"/>
    <property type="match status" value="1"/>
</dbReference>
<sequence>MKKLAFKGLALALVLLFVLSAAAVAMPKQKVEKAKVKSEVQLKQEKELRNREITKTKTAEAVKAAVKEFKGKVVLNKKEMKFDVPPVIKEGRTLIPVRAIMNGFGATVTWDEVSKAVYVENGDVKITIVVGSLTVYVNDKPVTLDVPAQIINSRTFVPLRFLSEALGKKVDYDEKTGDITIEEGQEEVEDDLDEAELNEEVEDAAAAEENAGSEQDEGVQDETNDLENEQQTNNEE</sequence>
<dbReference type="STRING" id="520764.AN618_11040"/>
<gene>
    <name evidence="4" type="ORF">AN618_11040</name>
</gene>
<evidence type="ECO:0000313" key="4">
    <source>
        <dbReference type="EMBL" id="KXG77552.1"/>
    </source>
</evidence>
<proteinExistence type="predicted"/>
<feature type="compositionally biased region" description="Acidic residues" evidence="1">
    <location>
        <begin position="182"/>
        <end position="206"/>
    </location>
</feature>
<reference evidence="4 5" key="1">
    <citation type="submission" date="2015-12" db="EMBL/GenBank/DDBJ databases">
        <title>Draft genome sequnece of Fervidicola ferrireducens strain Y170.</title>
        <authorList>
            <person name="Patel B.K."/>
        </authorList>
    </citation>
    <scope>NUCLEOTIDE SEQUENCE [LARGE SCALE GENOMIC DNA]</scope>
    <source>
        <strain evidence="4 5">Y170</strain>
    </source>
</reference>
<protein>
    <recommendedName>
        <fullName evidence="3">Copper amine oxidase-like N-terminal domain-containing protein</fullName>
    </recommendedName>
</protein>
<dbReference type="AlphaFoldDB" id="A0A140LAH7"/>
<evidence type="ECO:0000259" key="3">
    <source>
        <dbReference type="Pfam" id="PF07833"/>
    </source>
</evidence>
<dbReference type="RefSeq" id="WP_066352984.1">
    <property type="nucleotide sequence ID" value="NZ_LOED01000010.1"/>
</dbReference>
<evidence type="ECO:0000313" key="5">
    <source>
        <dbReference type="Proteomes" id="UP000070427"/>
    </source>
</evidence>
<feature type="signal peptide" evidence="2">
    <location>
        <begin position="1"/>
        <end position="25"/>
    </location>
</feature>
<dbReference type="InterPro" id="IPR012854">
    <property type="entry name" value="Cu_amine_oxidase-like_N"/>
</dbReference>
<dbReference type="Pfam" id="PF07833">
    <property type="entry name" value="Cu_amine_oxidN1"/>
    <property type="match status" value="1"/>
</dbReference>
<name>A0A140LAH7_9FIRM</name>
<feature type="domain" description="Copper amine oxidase-like N-terminal" evidence="3">
    <location>
        <begin position="74"/>
        <end position="181"/>
    </location>
</feature>
<dbReference type="InterPro" id="IPR036582">
    <property type="entry name" value="Mao_N_sf"/>
</dbReference>
<dbReference type="Gene3D" id="3.30.457.10">
    <property type="entry name" value="Copper amine oxidase-like, N-terminal domain"/>
    <property type="match status" value="1"/>
</dbReference>
<dbReference type="PATRIC" id="fig|520764.3.peg.1141"/>
<evidence type="ECO:0000256" key="2">
    <source>
        <dbReference type="SAM" id="SignalP"/>
    </source>
</evidence>
<dbReference type="EMBL" id="LOED01000010">
    <property type="protein sequence ID" value="KXG77552.1"/>
    <property type="molecule type" value="Genomic_DNA"/>
</dbReference>